<feature type="compositionally biased region" description="Basic and acidic residues" evidence="1">
    <location>
        <begin position="585"/>
        <end position="598"/>
    </location>
</feature>
<feature type="compositionally biased region" description="Low complexity" evidence="1">
    <location>
        <begin position="703"/>
        <end position="714"/>
    </location>
</feature>
<feature type="compositionally biased region" description="Polar residues" evidence="1">
    <location>
        <begin position="1"/>
        <end position="14"/>
    </location>
</feature>
<feature type="region of interest" description="Disordered" evidence="1">
    <location>
        <begin position="275"/>
        <end position="323"/>
    </location>
</feature>
<keyword evidence="3" id="KW-1185">Reference proteome</keyword>
<feature type="compositionally biased region" description="Polar residues" evidence="1">
    <location>
        <begin position="631"/>
        <end position="643"/>
    </location>
</feature>
<feature type="region of interest" description="Disordered" evidence="1">
    <location>
        <begin position="1"/>
        <end position="68"/>
    </location>
</feature>
<feature type="compositionally biased region" description="Basic and acidic residues" evidence="1">
    <location>
        <begin position="427"/>
        <end position="441"/>
    </location>
</feature>
<evidence type="ECO:0000313" key="3">
    <source>
        <dbReference type="Proteomes" id="UP001491310"/>
    </source>
</evidence>
<feature type="compositionally biased region" description="Low complexity" evidence="1">
    <location>
        <begin position="41"/>
        <end position="54"/>
    </location>
</feature>
<accession>A0ABR2Z0I4</accession>
<feature type="compositionally biased region" description="Polar residues" evidence="1">
    <location>
        <begin position="104"/>
        <end position="115"/>
    </location>
</feature>
<dbReference type="EMBL" id="JALJOT010000002">
    <property type="protein sequence ID" value="KAK9917185.1"/>
    <property type="molecule type" value="Genomic_DNA"/>
</dbReference>
<feature type="region of interest" description="Disordered" evidence="1">
    <location>
        <begin position="585"/>
        <end position="659"/>
    </location>
</feature>
<name>A0ABR2Z0I4_9CHLO</name>
<feature type="compositionally biased region" description="Basic and acidic residues" evidence="1">
    <location>
        <begin position="679"/>
        <end position="688"/>
    </location>
</feature>
<organism evidence="2 3">
    <name type="scientific">Coccomyxa subellipsoidea</name>
    <dbReference type="NCBI Taxonomy" id="248742"/>
    <lineage>
        <taxon>Eukaryota</taxon>
        <taxon>Viridiplantae</taxon>
        <taxon>Chlorophyta</taxon>
        <taxon>core chlorophytes</taxon>
        <taxon>Trebouxiophyceae</taxon>
        <taxon>Trebouxiophyceae incertae sedis</taxon>
        <taxon>Coccomyxaceae</taxon>
        <taxon>Coccomyxa</taxon>
    </lineage>
</organism>
<feature type="region of interest" description="Disordered" evidence="1">
    <location>
        <begin position="98"/>
        <end position="180"/>
    </location>
</feature>
<sequence>MPTQAGSVSISRNASIAPGHEISAAQNTPDALQEASRWLAREAALAAEQQPQPRCKAAAPPQHRNSDLPRVCVYMGPALAKFQEEHRLPAEELRRLEQADADGSLSNGIEGTSVEQRQHKDPEGAHNNSQAVDQGPHAEPSQPQASKGREPRDTDLHAQDLIGLPQPQPPSGPPGPTATLQAWGAYLQNHRQLGSASGQQQAAGRGDAKAGAANLQPLVNVAELNLFTYIMRCGGVLANGWRVRMSKFGRYMCYPPQVAAGGQVAADVDADTTHAADAAPPQHALLPPADARAGTQGPGPSETQASLARREQQGQKRAASPLHSSYLDNHRAEKKQHVEFTAAEAASKHRPDAQPSRDAPPSKAAPGSAVAAVVLECNEVLEEMYDTIFGDVPGQRPAGDVQPEMAAGQKSAESGNAAPMEASSAHPGDERQFESVPEHPRPAASADAEASAEPNEGGLEGEAPADSGAVAERSAASGLLGIKGIQIAEEENGADVHGLIKPSDKLPMEQQLYTSESAGQHLGHVPAGEAAGQEPDDAEPFVGDNAHDPVWQNDVAGQGNTALKAAQQCTLDGMLWLGDQLSEHAATESDRRDSDDMSKSAPDAGWTPSLQLYPSHDASGHGGKHVEGVPSFSNGATRTQPVEHSNKVGEPEVSLEGPPRSASAFICLKKARLDGLPADGKEPDKQPTEHSVQAKKSAPETTRAQPQVQQPSRRPQLHLNEASPTHMQQRRSSPMEPAESCNSSADTNGAGKMGNDHRETSNGVSGTDRVSTHWHDHHISEISEQLAMARATVEYLDAQIEEEAYRHRVARGRLEMQKLLLGSRVANLSAQLNVANYAARGSPN</sequence>
<feature type="compositionally biased region" description="Polar residues" evidence="1">
    <location>
        <begin position="722"/>
        <end position="732"/>
    </location>
</feature>
<evidence type="ECO:0000256" key="1">
    <source>
        <dbReference type="SAM" id="MobiDB-lite"/>
    </source>
</evidence>
<reference evidence="2 3" key="1">
    <citation type="journal article" date="2024" name="Nat. Commun.">
        <title>Phylogenomics reveals the evolutionary origins of lichenization in chlorophyte algae.</title>
        <authorList>
            <person name="Puginier C."/>
            <person name="Libourel C."/>
            <person name="Otte J."/>
            <person name="Skaloud P."/>
            <person name="Haon M."/>
            <person name="Grisel S."/>
            <person name="Petersen M."/>
            <person name="Berrin J.G."/>
            <person name="Delaux P.M."/>
            <person name="Dal Grande F."/>
            <person name="Keller J."/>
        </authorList>
    </citation>
    <scope>NUCLEOTIDE SEQUENCE [LARGE SCALE GENOMIC DNA]</scope>
    <source>
        <strain evidence="2 3">SAG 216-7</strain>
    </source>
</reference>
<feature type="region of interest" description="Disordered" evidence="1">
    <location>
        <begin position="676"/>
        <end position="770"/>
    </location>
</feature>
<feature type="region of interest" description="Disordered" evidence="1">
    <location>
        <begin position="391"/>
        <end position="472"/>
    </location>
</feature>
<proteinExistence type="predicted"/>
<gene>
    <name evidence="2" type="ORF">WJX75_001665</name>
</gene>
<feature type="compositionally biased region" description="Pro residues" evidence="1">
    <location>
        <begin position="166"/>
        <end position="176"/>
    </location>
</feature>
<evidence type="ECO:0000313" key="2">
    <source>
        <dbReference type="EMBL" id="KAK9917185.1"/>
    </source>
</evidence>
<feature type="compositionally biased region" description="Low complexity" evidence="1">
    <location>
        <begin position="443"/>
        <end position="453"/>
    </location>
</feature>
<protein>
    <submittedName>
        <fullName evidence="2">Uncharacterized protein</fullName>
    </submittedName>
</protein>
<feature type="compositionally biased region" description="Low complexity" evidence="1">
    <location>
        <begin position="275"/>
        <end position="291"/>
    </location>
</feature>
<feature type="region of interest" description="Disordered" evidence="1">
    <location>
        <begin position="342"/>
        <end position="365"/>
    </location>
</feature>
<dbReference type="Proteomes" id="UP001491310">
    <property type="component" value="Unassembled WGS sequence"/>
</dbReference>
<feature type="compositionally biased region" description="Basic and acidic residues" evidence="1">
    <location>
        <begin position="147"/>
        <end position="158"/>
    </location>
</feature>
<comment type="caution">
    <text evidence="2">The sequence shown here is derived from an EMBL/GenBank/DDBJ whole genome shotgun (WGS) entry which is preliminary data.</text>
</comment>
<feature type="region of interest" description="Disordered" evidence="1">
    <location>
        <begin position="498"/>
        <end position="549"/>
    </location>
</feature>